<reference evidence="2" key="1">
    <citation type="journal article" date="2019" name="Int. J. Syst. Evol. Microbiol.">
        <title>The Global Catalogue of Microorganisms (GCM) 10K type strain sequencing project: providing services to taxonomists for standard genome sequencing and annotation.</title>
        <authorList>
            <consortium name="The Broad Institute Genomics Platform"/>
            <consortium name="The Broad Institute Genome Sequencing Center for Infectious Disease"/>
            <person name="Wu L."/>
            <person name="Ma J."/>
        </authorList>
    </citation>
    <scope>NUCLEOTIDE SEQUENCE [LARGE SCALE GENOMIC DNA]</scope>
    <source>
        <strain evidence="2">CCUG 62953</strain>
    </source>
</reference>
<sequence length="1045" mass="105711">MPHLVPVTLGLDVGHHDLRLFAGEALRFDIADRPAAAEIVVTMGEDLHAVPLVQVTGGDTVAVADHELELLPEGRSCEYNIWLRDGGDERLVQRGRITLRASLAPVDPALVIAPRISGSFEVGATLTLDSDAPEGSLPAIRWTRSGAAIAGETGGTLLLTAADEGHEIGAVVTLEGEDGPVSTEATGGGRVTWPAPVALGLAETIVTAGTPVSVDLSAGFTGEGLTLALAPGSDPLPEGLALSSAGLLSGGAEIASARHLVIRAENSGGAAEAGFDLRIEAAPITLTHTATSPRLIVDGDSVLANRPGARDLIEGQIGHLFRKPQGYMQAAGGEPAYKIAEGLSSVIDLVVPGETVVLMGPVGANQSLVDDTFPEIIAYLDDIYSRLLAAGAVVVAIPTLPDDPSFGPIDEKNALRDWVYAYETGGTVSYGGVSHAVAAHPGFLAVDIGSRDASGVYAPDSFTSAMKLDQSHPSAAEGAPYLARKVRDALLPLVTGTAWDLPNLLSPGAASFAGAVAPTAAGVTGTGPADWVATRPVGTGDWVLSRDPDGALVAEIANAPDRTMLQLLHGVAQGYDALAGDIHDLLAEIEVDPTSTGYGGVELLFQGTGCGTSGLGYGTPDAPVRMRTQNAPLALAETSRNAIIRIGVVAGATARFRITRAHLLFVENVAGALAISGTPATSVELGAAYSFTPLVAGGQPPYAFALIGGTLPDGLSLDPASGAISGGATEAGVFTGLALQVSDQAGAAAVLPAFDLTVTQAAVPAMLSAPTLDGTAPAVGDTLTADPGSWSNAPTSFAYQWLSSGFEIPGATAQSYTVASGDIGQTLSVEVIASNAGGDSAPVRSDETAPVTGASAAVIAWESAINSPAPEDFAYSDQDRTVTATAGISGARHTRGAEPLTGKVYVEIEAVSGVNAVGLSTDAVNYISGGANGTGRAYWIGTLLIWTGGSRGTGSGNLIGDGDRVQIAVDADAGLMWMRRNDTGLWNADGAADPASGTGGLDISGLSGGLYPYVQLQKLAGAEARLHASAERLAYAPPAGFAAAG</sequence>
<accession>A0ABW3ZIS6</accession>
<dbReference type="InterPro" id="IPR013783">
    <property type="entry name" value="Ig-like_fold"/>
</dbReference>
<dbReference type="Gene3D" id="2.60.40.2700">
    <property type="match status" value="2"/>
</dbReference>
<dbReference type="Proteomes" id="UP001597135">
    <property type="component" value="Unassembled WGS sequence"/>
</dbReference>
<keyword evidence="2" id="KW-1185">Reference proteome</keyword>
<dbReference type="Pfam" id="PF05345">
    <property type="entry name" value="He_PIG"/>
    <property type="match status" value="2"/>
</dbReference>
<dbReference type="SUPFAM" id="SSF49313">
    <property type="entry name" value="Cadherin-like"/>
    <property type="match status" value="1"/>
</dbReference>
<evidence type="ECO:0000313" key="1">
    <source>
        <dbReference type="EMBL" id="MFD1343070.1"/>
    </source>
</evidence>
<dbReference type="Gene3D" id="2.60.40.10">
    <property type="entry name" value="Immunoglobulins"/>
    <property type="match status" value="2"/>
</dbReference>
<dbReference type="Gene3D" id="2.60.120.920">
    <property type="match status" value="1"/>
</dbReference>
<dbReference type="SUPFAM" id="SSF52266">
    <property type="entry name" value="SGNH hydrolase"/>
    <property type="match status" value="1"/>
</dbReference>
<name>A0ABW3ZIS6_9RHOB</name>
<proteinExistence type="predicted"/>
<dbReference type="EMBL" id="JBHTMU010000018">
    <property type="protein sequence ID" value="MFD1343070.1"/>
    <property type="molecule type" value="Genomic_DNA"/>
</dbReference>
<dbReference type="RefSeq" id="WP_386803681.1">
    <property type="nucleotide sequence ID" value="NZ_JBHTMU010000018.1"/>
</dbReference>
<protein>
    <submittedName>
        <fullName evidence="1">Ig domain-containing protein</fullName>
    </submittedName>
</protein>
<evidence type="ECO:0000313" key="2">
    <source>
        <dbReference type="Proteomes" id="UP001597135"/>
    </source>
</evidence>
<gene>
    <name evidence="1" type="ORF">ACFQ4E_11625</name>
</gene>
<dbReference type="InterPro" id="IPR015919">
    <property type="entry name" value="Cadherin-like_sf"/>
</dbReference>
<organism evidence="1 2">
    <name type="scientific">Litorisediminicola beolgyonensis</name>
    <dbReference type="NCBI Taxonomy" id="1173614"/>
    <lineage>
        <taxon>Bacteria</taxon>
        <taxon>Pseudomonadati</taxon>
        <taxon>Pseudomonadota</taxon>
        <taxon>Alphaproteobacteria</taxon>
        <taxon>Rhodobacterales</taxon>
        <taxon>Paracoccaceae</taxon>
        <taxon>Litorisediminicola</taxon>
    </lineage>
</organism>
<comment type="caution">
    <text evidence="1">The sequence shown here is derived from an EMBL/GenBank/DDBJ whole genome shotgun (WGS) entry which is preliminary data.</text>
</comment>
<dbReference type="InterPro" id="IPR043136">
    <property type="entry name" value="B30.2/SPRY_sf"/>
</dbReference>